<evidence type="ECO:0000313" key="2">
    <source>
        <dbReference type="EMBL" id="CCJ33406.1"/>
    </source>
</evidence>
<feature type="transmembrane region" description="Helical" evidence="1">
    <location>
        <begin position="173"/>
        <end position="193"/>
    </location>
</feature>
<gene>
    <name evidence="2" type="ORF">CAAU_1322</name>
</gene>
<dbReference type="EMBL" id="CAKP01000069">
    <property type="protein sequence ID" value="CCJ33406.1"/>
    <property type="molecule type" value="Genomic_DNA"/>
</dbReference>
<dbReference type="Gene3D" id="1.10.1760.20">
    <property type="match status" value="1"/>
</dbReference>
<reference evidence="2 3" key="1">
    <citation type="journal article" date="2011" name="J. Bacteriol.">
        <title>Draft genome sequence of Caloramator australicus strain RC3T, a thermoanaerobe from the Great Artesian Basin of Australia.</title>
        <authorList>
            <person name="Ogg C.D."/>
            <person name="Patel B.K.C."/>
        </authorList>
    </citation>
    <scope>NUCLEOTIDE SEQUENCE [LARGE SCALE GENOMIC DNA]</scope>
    <source>
        <strain evidence="2 3">RC3</strain>
    </source>
</reference>
<dbReference type="eggNOG" id="COG3859">
    <property type="taxonomic scope" value="Bacteria"/>
</dbReference>
<dbReference type="STRING" id="857293.CAAU_1322"/>
<dbReference type="NCBIfam" id="TIGR02357">
    <property type="entry name" value="ECF_ThiT_YuaJ"/>
    <property type="match status" value="1"/>
</dbReference>
<keyword evidence="1" id="KW-0472">Membrane</keyword>
<sequence>MQFLNIFKSISKITLTSWVLIVILVGIGLAMSRSKEKMSAKKLTYASLLIAMSFVLSYIKFLQMPQGGTITLGSMIPIMLFAYIFGYKDGLIAGAAYGILQFIQDQYIVHWAQVIVDYPLAFAALGLAGLYRKNFSIALIIGGISRMIFHIISGAIFFASYAPEGMNPLWYSIVYNISYLGPDLLLCLLISLVPQFKNALEKIKQQAIS</sequence>
<keyword evidence="3" id="KW-1185">Reference proteome</keyword>
<evidence type="ECO:0000313" key="3">
    <source>
        <dbReference type="Proteomes" id="UP000007652"/>
    </source>
</evidence>
<dbReference type="RefSeq" id="WP_008908676.1">
    <property type="nucleotide sequence ID" value="NZ_CAKP01000069.1"/>
</dbReference>
<accession>I7J521</accession>
<feature type="transmembrane region" description="Helical" evidence="1">
    <location>
        <begin position="107"/>
        <end position="130"/>
    </location>
</feature>
<dbReference type="AlphaFoldDB" id="I7J521"/>
<feature type="transmembrane region" description="Helical" evidence="1">
    <location>
        <begin position="69"/>
        <end position="87"/>
    </location>
</feature>
<feature type="transmembrane region" description="Helical" evidence="1">
    <location>
        <begin position="137"/>
        <end position="161"/>
    </location>
</feature>
<protein>
    <submittedName>
        <fullName evidence="2">Substrate-specific component ThiT of thiamin ECF transporter</fullName>
    </submittedName>
</protein>
<dbReference type="Proteomes" id="UP000007652">
    <property type="component" value="Unassembled WGS sequence"/>
</dbReference>
<dbReference type="GO" id="GO:0015234">
    <property type="term" value="F:thiamine transmembrane transporter activity"/>
    <property type="evidence" value="ECO:0007669"/>
    <property type="project" value="InterPro"/>
</dbReference>
<proteinExistence type="predicted"/>
<name>I7J521_9CLOT</name>
<evidence type="ECO:0000256" key="1">
    <source>
        <dbReference type="SAM" id="Phobius"/>
    </source>
</evidence>
<keyword evidence="1" id="KW-0812">Transmembrane</keyword>
<dbReference type="GO" id="GO:0005886">
    <property type="term" value="C:plasma membrane"/>
    <property type="evidence" value="ECO:0007669"/>
    <property type="project" value="InterPro"/>
</dbReference>
<dbReference type="OrthoDB" id="9795813at2"/>
<dbReference type="Pfam" id="PF09515">
    <property type="entry name" value="Thia_YuaJ"/>
    <property type="match status" value="1"/>
</dbReference>
<comment type="caution">
    <text evidence="2">The sequence shown here is derived from an EMBL/GenBank/DDBJ whole genome shotgun (WGS) entry which is preliminary data.</text>
</comment>
<feature type="transmembrane region" description="Helical" evidence="1">
    <location>
        <begin position="12"/>
        <end position="31"/>
    </location>
</feature>
<dbReference type="InterPro" id="IPR012651">
    <property type="entry name" value="Thia_Transptr_ThiT"/>
</dbReference>
<feature type="transmembrane region" description="Helical" evidence="1">
    <location>
        <begin position="43"/>
        <end position="62"/>
    </location>
</feature>
<keyword evidence="1" id="KW-1133">Transmembrane helix</keyword>
<organism evidence="2 3">
    <name type="scientific">Caloramator australicus RC3</name>
    <dbReference type="NCBI Taxonomy" id="857293"/>
    <lineage>
        <taxon>Bacteria</taxon>
        <taxon>Bacillati</taxon>
        <taxon>Bacillota</taxon>
        <taxon>Clostridia</taxon>
        <taxon>Eubacteriales</taxon>
        <taxon>Clostridiaceae</taxon>
        <taxon>Caloramator</taxon>
    </lineage>
</organism>